<feature type="compositionally biased region" description="Basic and acidic residues" evidence="1">
    <location>
        <begin position="442"/>
        <end position="455"/>
    </location>
</feature>
<feature type="compositionally biased region" description="Acidic residues" evidence="1">
    <location>
        <begin position="353"/>
        <end position="371"/>
    </location>
</feature>
<feature type="compositionally biased region" description="Polar residues" evidence="1">
    <location>
        <begin position="225"/>
        <end position="241"/>
    </location>
</feature>
<feature type="compositionally biased region" description="Polar residues" evidence="1">
    <location>
        <begin position="909"/>
        <end position="921"/>
    </location>
</feature>
<dbReference type="PANTHER" id="PTHR12198:SF0">
    <property type="entry name" value="HOMEOBOX PROTEIN PROSPERO"/>
    <property type="match status" value="1"/>
</dbReference>
<feature type="region of interest" description="Disordered" evidence="1">
    <location>
        <begin position="978"/>
        <end position="1004"/>
    </location>
</feature>
<reference evidence="2" key="1">
    <citation type="journal article" date="2023" name="G3 (Bethesda)">
        <title>A reference genome for the long-term kleptoplast-retaining sea slug Elysia crispata morphotype clarki.</title>
        <authorList>
            <person name="Eastman K.E."/>
            <person name="Pendleton A.L."/>
            <person name="Shaikh M.A."/>
            <person name="Suttiyut T."/>
            <person name="Ogas R."/>
            <person name="Tomko P."/>
            <person name="Gavelis G."/>
            <person name="Widhalm J.R."/>
            <person name="Wisecaver J.H."/>
        </authorList>
    </citation>
    <scope>NUCLEOTIDE SEQUENCE</scope>
    <source>
        <strain evidence="2">ECLA1</strain>
    </source>
</reference>
<dbReference type="EMBL" id="JAWDGP010000265">
    <property type="protein sequence ID" value="KAK3802098.1"/>
    <property type="molecule type" value="Genomic_DNA"/>
</dbReference>
<dbReference type="Proteomes" id="UP001283361">
    <property type="component" value="Unassembled WGS sequence"/>
</dbReference>
<feature type="compositionally biased region" description="Basic and acidic residues" evidence="1">
    <location>
        <begin position="307"/>
        <end position="322"/>
    </location>
</feature>
<gene>
    <name evidence="2" type="ORF">RRG08_049988</name>
</gene>
<feature type="region of interest" description="Disordered" evidence="1">
    <location>
        <begin position="838"/>
        <end position="921"/>
    </location>
</feature>
<name>A0AAE1B9R1_9GAST</name>
<feature type="compositionally biased region" description="Low complexity" evidence="1">
    <location>
        <begin position="983"/>
        <end position="1002"/>
    </location>
</feature>
<feature type="compositionally biased region" description="Polar residues" evidence="1">
    <location>
        <begin position="619"/>
        <end position="633"/>
    </location>
</feature>
<dbReference type="InterPro" id="IPR039350">
    <property type="entry name" value="Prospero_homeodomain"/>
</dbReference>
<feature type="compositionally biased region" description="Low complexity" evidence="1">
    <location>
        <begin position="749"/>
        <end position="767"/>
    </location>
</feature>
<sequence length="1047" mass="114727">MLYFTHPDVAAYLDLDSRCRPLVCDSTRLLFASRLRLAQLASVTEVEELAGARGYPGDNHGCDCRFPRPDRMQTVCSPLDTSQLLRDILKSKEQHFENSNNNSDNNSTNSNNSILIKDNIFPASSGCETEMISPLLHSKSSDMAYTDRDGHDNDIDHDNDGNAAVSISNMSNNSSFNGRYQSRMDFDDCDDDEDRSHDLSMNRRKGNNDDDDDINSDRRILKIPVSSSPQNESETNASSSDWESKEAKRAHVENILSSMRQSPPATSLAGSEDATGDPSPTGNVGKRQKRKQPQPQQHDTSVSSLEDQLHFQVDQKRSRIDRGNSSPEPVALDASAAKIVSGGPGDNFSVNGDLDEPIVDDSDTDVEDSAEDLAKPFSGQNANDSVGDKRAGVDHILNGLQASPAVSNGSTTLASPLGESSKKQKRKQTQPQQHENSQPSGNREERRQKFDDNHNKSSSNNNTGHFFGLKHGNTPDSSLLSSNHLTPDHNMANFMGADALLRKSLFRGMSERDFIPPYHGGFDPNLYRDNLFRQSLFGLRPDLDPMAAFRNLPKNVHGIPEPLVSPEENSKMPSAAELVKIASALKTELKQAVNKAIDSAVSKVLNEKQVSASNADRFTHITNSGPEQQQQQSHIDRQNQSRPKSVPSPKLLPNFLLPHHPLHQNLQHPQQHPLQQQHPHAHQQVHQLTQRGSPPLPANPAPVLESAKENVDSTAANAGTLAQQSEKKPELIVPFSDHLHILERFGNRLHQQQQQQHPLHLQQQQQQDQDKMSAFDPVTRVEREGEGQQHQLITPHTGPAMTFHPHFPYYLPAHALPPGLYPGMAGTGVEPEQTEALPLIVSTPKKKRTKVTDTRLSSPRGNTTTTSSTSTTPNNGVSTNNNQSNGNNNSTANNNNNSINNNNNTKSSLLQDNTPSSSMDNMDSLAQRHLAAAAAAAAAASSFPHFLPPVLPTSVAITNPSLSHSDLLTLRLREAGFPDARIPSPSDHGRGSSPRSPSDSPHFMSKMDLYERGALSMPGDHLMDMGGPGAPHPISFSDNNNLHMISF</sequence>
<dbReference type="PANTHER" id="PTHR12198">
    <property type="entry name" value="HOMEOBOX PROTEIN PROSPERO/PROX-1/CEH-26"/>
    <property type="match status" value="1"/>
</dbReference>
<feature type="compositionally biased region" description="Basic and acidic residues" evidence="1">
    <location>
        <begin position="242"/>
        <end position="252"/>
    </location>
</feature>
<dbReference type="GO" id="GO:0000981">
    <property type="term" value="F:DNA-binding transcription factor activity, RNA polymerase II-specific"/>
    <property type="evidence" value="ECO:0007669"/>
    <property type="project" value="TreeGrafter"/>
</dbReference>
<feature type="compositionally biased region" description="Polar residues" evidence="1">
    <location>
        <begin position="400"/>
        <end position="414"/>
    </location>
</feature>
<accession>A0AAE1B9R1</accession>
<feature type="compositionally biased region" description="Basic and acidic residues" evidence="1">
    <location>
        <begin position="145"/>
        <end position="160"/>
    </location>
</feature>
<feature type="region of interest" description="Disordered" evidence="1">
    <location>
        <begin position="749"/>
        <end position="771"/>
    </location>
</feature>
<dbReference type="AlphaFoldDB" id="A0AAE1B9R1"/>
<feature type="compositionally biased region" description="Polar residues" evidence="1">
    <location>
        <begin position="474"/>
        <end position="484"/>
    </location>
</feature>
<organism evidence="2 3">
    <name type="scientific">Elysia crispata</name>
    <name type="common">lettuce slug</name>
    <dbReference type="NCBI Taxonomy" id="231223"/>
    <lineage>
        <taxon>Eukaryota</taxon>
        <taxon>Metazoa</taxon>
        <taxon>Spiralia</taxon>
        <taxon>Lophotrochozoa</taxon>
        <taxon>Mollusca</taxon>
        <taxon>Gastropoda</taxon>
        <taxon>Heterobranchia</taxon>
        <taxon>Euthyneura</taxon>
        <taxon>Panpulmonata</taxon>
        <taxon>Sacoglossa</taxon>
        <taxon>Placobranchoidea</taxon>
        <taxon>Plakobranchidae</taxon>
        <taxon>Elysia</taxon>
    </lineage>
</organism>
<feature type="compositionally biased region" description="Low complexity" evidence="1">
    <location>
        <begin position="651"/>
        <end position="688"/>
    </location>
</feature>
<evidence type="ECO:0000313" key="2">
    <source>
        <dbReference type="EMBL" id="KAK3802098.1"/>
    </source>
</evidence>
<dbReference type="GO" id="GO:0000978">
    <property type="term" value="F:RNA polymerase II cis-regulatory region sequence-specific DNA binding"/>
    <property type="evidence" value="ECO:0007669"/>
    <property type="project" value="TreeGrafter"/>
</dbReference>
<feature type="compositionally biased region" description="Polar residues" evidence="1">
    <location>
        <begin position="255"/>
        <end position="269"/>
    </location>
</feature>
<evidence type="ECO:0000256" key="1">
    <source>
        <dbReference type="SAM" id="MobiDB-lite"/>
    </source>
</evidence>
<feature type="region of interest" description="Disordered" evidence="1">
    <location>
        <begin position="619"/>
        <end position="703"/>
    </location>
</feature>
<feature type="compositionally biased region" description="Low complexity" evidence="1">
    <location>
        <begin position="161"/>
        <end position="177"/>
    </location>
</feature>
<keyword evidence="3" id="KW-1185">Reference proteome</keyword>
<feature type="region of interest" description="Disordered" evidence="1">
    <location>
        <begin position="342"/>
        <end position="484"/>
    </location>
</feature>
<feature type="region of interest" description="Disordered" evidence="1">
    <location>
        <begin position="143"/>
        <end position="330"/>
    </location>
</feature>
<proteinExistence type="predicted"/>
<protein>
    <submittedName>
        <fullName evidence="2">Uncharacterized protein</fullName>
    </submittedName>
</protein>
<feature type="compositionally biased region" description="Low complexity" evidence="1">
    <location>
        <begin position="861"/>
        <end position="908"/>
    </location>
</feature>
<comment type="caution">
    <text evidence="2">The sequence shown here is derived from an EMBL/GenBank/DDBJ whole genome shotgun (WGS) entry which is preliminary data.</text>
</comment>
<evidence type="ECO:0000313" key="3">
    <source>
        <dbReference type="Proteomes" id="UP001283361"/>
    </source>
</evidence>
<dbReference type="GO" id="GO:0005634">
    <property type="term" value="C:nucleus"/>
    <property type="evidence" value="ECO:0007669"/>
    <property type="project" value="TreeGrafter"/>
</dbReference>